<gene>
    <name evidence="10" type="ORF">WG66_9619</name>
</gene>
<dbReference type="PANTHER" id="PTHR13202:SF0">
    <property type="entry name" value="SIGNAL PEPTIDASE COMPLEX SUBUNIT 1"/>
    <property type="match status" value="1"/>
</dbReference>
<sequence>MSIQLPQGIIDFAGQKQVDQISRVWLIASTVISFIAGFTLQNIRVTFGFLGVSTVLLLAIVIPPWPMFNQHPVTWLPVIEEKKKKKT</sequence>
<accession>A0A0W0FNA2</accession>
<evidence type="ECO:0000256" key="9">
    <source>
        <dbReference type="SAM" id="Phobius"/>
    </source>
</evidence>
<dbReference type="EMBL" id="LATX01001816">
    <property type="protein sequence ID" value="KTB37803.1"/>
    <property type="molecule type" value="Genomic_DNA"/>
</dbReference>
<reference evidence="10 11" key="1">
    <citation type="submission" date="2015-12" db="EMBL/GenBank/DDBJ databases">
        <title>Draft genome sequence of Moniliophthora roreri, the causal agent of frosty pod rot of cacao.</title>
        <authorList>
            <person name="Aime M.C."/>
            <person name="Diaz-Valderrama J.R."/>
            <person name="Kijpornyongpan T."/>
            <person name="Phillips-Mora W."/>
        </authorList>
    </citation>
    <scope>NUCLEOTIDE SEQUENCE [LARGE SCALE GENOMIC DNA]</scope>
    <source>
        <strain evidence="10 11">MCA 2952</strain>
    </source>
</reference>
<dbReference type="GO" id="GO:0005787">
    <property type="term" value="C:signal peptidase complex"/>
    <property type="evidence" value="ECO:0007669"/>
    <property type="project" value="InterPro"/>
</dbReference>
<dbReference type="GO" id="GO:0045047">
    <property type="term" value="P:protein targeting to ER"/>
    <property type="evidence" value="ECO:0007669"/>
    <property type="project" value="TreeGrafter"/>
</dbReference>
<dbReference type="eggNOG" id="KOG4112">
    <property type="taxonomic scope" value="Eukaryota"/>
</dbReference>
<keyword evidence="6 9" id="KW-1133">Transmembrane helix</keyword>
<evidence type="ECO:0000256" key="6">
    <source>
        <dbReference type="ARBA" id="ARBA00022989"/>
    </source>
</evidence>
<feature type="transmembrane region" description="Helical" evidence="9">
    <location>
        <begin position="20"/>
        <end position="40"/>
    </location>
</feature>
<evidence type="ECO:0000256" key="5">
    <source>
        <dbReference type="ARBA" id="ARBA00022824"/>
    </source>
</evidence>
<proteinExistence type="inferred from homology"/>
<evidence type="ECO:0000256" key="4">
    <source>
        <dbReference type="ARBA" id="ARBA00022692"/>
    </source>
</evidence>
<comment type="subcellular location">
    <subcellularLocation>
        <location evidence="1">Endoplasmic reticulum membrane</location>
        <topology evidence="1">Multi-pass membrane protein</topology>
    </subcellularLocation>
</comment>
<keyword evidence="5" id="KW-0256">Endoplasmic reticulum</keyword>
<evidence type="ECO:0000256" key="7">
    <source>
        <dbReference type="ARBA" id="ARBA00023136"/>
    </source>
</evidence>
<dbReference type="InterPro" id="IPR009542">
    <property type="entry name" value="Spc1/SPCS1"/>
</dbReference>
<organism evidence="10 11">
    <name type="scientific">Moniliophthora roreri</name>
    <name type="common">Frosty pod rot fungus</name>
    <name type="synonym">Monilia roreri</name>
    <dbReference type="NCBI Taxonomy" id="221103"/>
    <lineage>
        <taxon>Eukaryota</taxon>
        <taxon>Fungi</taxon>
        <taxon>Dikarya</taxon>
        <taxon>Basidiomycota</taxon>
        <taxon>Agaricomycotina</taxon>
        <taxon>Agaricomycetes</taxon>
        <taxon>Agaricomycetidae</taxon>
        <taxon>Agaricales</taxon>
        <taxon>Marasmiineae</taxon>
        <taxon>Marasmiaceae</taxon>
        <taxon>Moniliophthora</taxon>
    </lineage>
</organism>
<dbReference type="PANTHER" id="PTHR13202">
    <property type="entry name" value="MICROSOMAL SIGNAL PEPTIDASE 12 KDA SUBUNIT"/>
    <property type="match status" value="1"/>
</dbReference>
<evidence type="ECO:0000256" key="2">
    <source>
        <dbReference type="ARBA" id="ARBA00005245"/>
    </source>
</evidence>
<keyword evidence="7 9" id="KW-0472">Membrane</keyword>
<dbReference type="Proteomes" id="UP000054988">
    <property type="component" value="Unassembled WGS sequence"/>
</dbReference>
<dbReference type="AlphaFoldDB" id="A0A0W0FNA2"/>
<evidence type="ECO:0000313" key="10">
    <source>
        <dbReference type="EMBL" id="KTB37803.1"/>
    </source>
</evidence>
<evidence type="ECO:0000256" key="1">
    <source>
        <dbReference type="ARBA" id="ARBA00004477"/>
    </source>
</evidence>
<name>A0A0W0FNA2_MONRR</name>
<comment type="caution">
    <text evidence="10">The sequence shown here is derived from an EMBL/GenBank/DDBJ whole genome shotgun (WGS) entry which is preliminary data.</text>
</comment>
<dbReference type="GO" id="GO:0006465">
    <property type="term" value="P:signal peptide processing"/>
    <property type="evidence" value="ECO:0007669"/>
    <property type="project" value="InterPro"/>
</dbReference>
<dbReference type="Pfam" id="PF06645">
    <property type="entry name" value="SPC12"/>
    <property type="match status" value="1"/>
</dbReference>
<comment type="function">
    <text evidence="8">Component of the signal peptidase complex (SPC) which catalyzes the cleavage of N-terminal signal sequences from nascent proteins as they are translocated into the lumen of the endoplasmic reticulum. Dispensable for SPC enzymatic activity.</text>
</comment>
<comment type="similarity">
    <text evidence="2">Belongs to the SPCS1 family.</text>
</comment>
<evidence type="ECO:0000313" key="11">
    <source>
        <dbReference type="Proteomes" id="UP000054988"/>
    </source>
</evidence>
<protein>
    <recommendedName>
        <fullName evidence="3">Signal peptidase complex subunit 1</fullName>
    </recommendedName>
</protein>
<feature type="transmembrane region" description="Helical" evidence="9">
    <location>
        <begin position="47"/>
        <end position="68"/>
    </location>
</feature>
<keyword evidence="4 9" id="KW-0812">Transmembrane</keyword>
<evidence type="ECO:0000256" key="3">
    <source>
        <dbReference type="ARBA" id="ARBA00017059"/>
    </source>
</evidence>
<evidence type="ECO:0000256" key="8">
    <source>
        <dbReference type="ARBA" id="ARBA00045204"/>
    </source>
</evidence>